<dbReference type="OrthoDB" id="268667at2759"/>
<protein>
    <submittedName>
        <fullName evidence="2">Uncharacterized protein</fullName>
    </submittedName>
</protein>
<sequence>MGMSMYSTQSYDPTIVYPPHYDFGYSIDCICTPQLRTATQYLLCEVTVHRGIARGRLANATSDPKEPLSHLEPCLFEFIKLRLAILALVAKPKHYVVDHQFDGGNRYGSCLIHLFPSPLDPELIDHEVQHIELDLDLVQRWMKHHYDHRVAPRRFVFFFFVRVKLLLSTSYLSVSIIYIYVIL</sequence>
<comment type="caution">
    <text evidence="2">The sequence shown here is derived from an EMBL/GenBank/DDBJ whole genome shotgun (WGS) entry which is preliminary data.</text>
</comment>
<accession>A0A422P0T1</accession>
<keyword evidence="1" id="KW-0472">Membrane</keyword>
<dbReference type="EMBL" id="MKGL01000019">
    <property type="protein sequence ID" value="RNF11352.1"/>
    <property type="molecule type" value="Genomic_DNA"/>
</dbReference>
<dbReference type="GeneID" id="40324922"/>
<reference evidence="2 3" key="1">
    <citation type="journal article" date="2018" name="BMC Genomics">
        <title>Genomic comparison of Trypanosoma conorhini and Trypanosoma rangeli to Trypanosoma cruzi strains of high and low virulence.</title>
        <authorList>
            <person name="Bradwell K.R."/>
            <person name="Koparde V.N."/>
            <person name="Matveyev A.V."/>
            <person name="Serrano M.G."/>
            <person name="Alves J.M."/>
            <person name="Parikh H."/>
            <person name="Huang B."/>
            <person name="Lee V."/>
            <person name="Espinosa-Alvarez O."/>
            <person name="Ortiz P.A."/>
            <person name="Costa-Martins A.G."/>
            <person name="Teixeira M.M."/>
            <person name="Buck G.A."/>
        </authorList>
    </citation>
    <scope>NUCLEOTIDE SEQUENCE [LARGE SCALE GENOMIC DNA]</scope>
    <source>
        <strain evidence="2 3">AM80</strain>
    </source>
</reference>
<keyword evidence="1" id="KW-0812">Transmembrane</keyword>
<dbReference type="AlphaFoldDB" id="A0A422P0T1"/>
<gene>
    <name evidence="2" type="ORF">TraAM80_00989</name>
</gene>
<proteinExistence type="predicted"/>
<dbReference type="RefSeq" id="XP_029242133.1">
    <property type="nucleotide sequence ID" value="XM_029378046.1"/>
</dbReference>
<keyword evidence="1" id="KW-1133">Transmembrane helix</keyword>
<feature type="non-terminal residue" evidence="2">
    <location>
        <position position="183"/>
    </location>
</feature>
<organism evidence="2 3">
    <name type="scientific">Trypanosoma rangeli</name>
    <dbReference type="NCBI Taxonomy" id="5698"/>
    <lineage>
        <taxon>Eukaryota</taxon>
        <taxon>Discoba</taxon>
        <taxon>Euglenozoa</taxon>
        <taxon>Kinetoplastea</taxon>
        <taxon>Metakinetoplastina</taxon>
        <taxon>Trypanosomatida</taxon>
        <taxon>Trypanosomatidae</taxon>
        <taxon>Trypanosoma</taxon>
        <taxon>Herpetosoma</taxon>
    </lineage>
</organism>
<dbReference type="Proteomes" id="UP000283634">
    <property type="component" value="Unassembled WGS sequence"/>
</dbReference>
<evidence type="ECO:0000256" key="1">
    <source>
        <dbReference type="SAM" id="Phobius"/>
    </source>
</evidence>
<feature type="transmembrane region" description="Helical" evidence="1">
    <location>
        <begin position="155"/>
        <end position="181"/>
    </location>
</feature>
<keyword evidence="3" id="KW-1185">Reference proteome</keyword>
<evidence type="ECO:0000313" key="2">
    <source>
        <dbReference type="EMBL" id="RNF11352.1"/>
    </source>
</evidence>
<name>A0A422P0T1_TRYRA</name>
<evidence type="ECO:0000313" key="3">
    <source>
        <dbReference type="Proteomes" id="UP000283634"/>
    </source>
</evidence>
<dbReference type="VEuPathDB" id="TriTrypDB:TRSC58_03373"/>